<dbReference type="GeneID" id="24092944"/>
<dbReference type="Proteomes" id="UP000006352">
    <property type="component" value="Unassembled WGS sequence"/>
</dbReference>
<sequence>MPPHASSTDHRDAPHASRPFFARSAMPPHASSTDHLSRVARRRCPPRPFCMPLDHFSRDTARCRTPLAAARLDHFACLLTIFRAQRDTAATEPNRETQHRTRPPRPSARLSTIFRAQRNAAARTPLPTIFREPNPNPLSRCRTQASPDHLSQSPPLDHLSAS</sequence>
<protein>
    <submittedName>
        <fullName evidence="2">Uncharacterized protein</fullName>
    </submittedName>
</protein>
<organism evidence="2 3">
    <name type="scientific">Fibroporia radiculosa</name>
    <dbReference type="NCBI Taxonomy" id="599839"/>
    <lineage>
        <taxon>Eukaryota</taxon>
        <taxon>Fungi</taxon>
        <taxon>Dikarya</taxon>
        <taxon>Basidiomycota</taxon>
        <taxon>Agaricomycotina</taxon>
        <taxon>Agaricomycetes</taxon>
        <taxon>Polyporales</taxon>
        <taxon>Fibroporiaceae</taxon>
        <taxon>Fibroporia</taxon>
    </lineage>
</organism>
<dbReference type="HOGENOM" id="CLU_1635427_0_0_1"/>
<evidence type="ECO:0000313" key="2">
    <source>
        <dbReference type="EMBL" id="CCL98033.1"/>
    </source>
</evidence>
<name>J7SCE0_9APHY</name>
<dbReference type="RefSeq" id="XP_012177316.1">
    <property type="nucleotide sequence ID" value="XM_012321926.1"/>
</dbReference>
<keyword evidence="3" id="KW-1185">Reference proteome</keyword>
<gene>
    <name evidence="2" type="ORF">FIBRA_00027</name>
</gene>
<feature type="region of interest" description="Disordered" evidence="1">
    <location>
        <begin position="88"/>
        <end position="162"/>
    </location>
</feature>
<dbReference type="AlphaFoldDB" id="J7SCE0"/>
<evidence type="ECO:0000256" key="1">
    <source>
        <dbReference type="SAM" id="MobiDB-lite"/>
    </source>
</evidence>
<dbReference type="EMBL" id="HE796867">
    <property type="protein sequence ID" value="CCL98033.1"/>
    <property type="molecule type" value="Genomic_DNA"/>
</dbReference>
<proteinExistence type="predicted"/>
<reference evidence="2 3" key="1">
    <citation type="journal article" date="2012" name="Appl. Environ. Microbiol.">
        <title>Short-read sequencing for genomic analysis of the brown rot fungus Fibroporia radiculosa.</title>
        <authorList>
            <person name="Tang J.D."/>
            <person name="Perkins A.D."/>
            <person name="Sonstegard T.S."/>
            <person name="Schroeder S.G."/>
            <person name="Burgess S.C."/>
            <person name="Diehl S.V."/>
        </authorList>
    </citation>
    <scope>NUCLEOTIDE SEQUENCE [LARGE SCALE GENOMIC DNA]</scope>
    <source>
        <strain evidence="2 3">TFFH 294</strain>
    </source>
</reference>
<accession>J7SCE0</accession>
<evidence type="ECO:0000313" key="3">
    <source>
        <dbReference type="Proteomes" id="UP000006352"/>
    </source>
</evidence>
<dbReference type="InParanoid" id="J7SCE0"/>
<feature type="compositionally biased region" description="Polar residues" evidence="1">
    <location>
        <begin position="141"/>
        <end position="154"/>
    </location>
</feature>